<keyword evidence="1" id="KW-0677">Repeat</keyword>
<evidence type="ECO:0000259" key="4">
    <source>
        <dbReference type="PROSITE" id="PS50893"/>
    </source>
</evidence>
<dbReference type="AlphaFoldDB" id="D3VHG4"/>
<dbReference type="InterPro" id="IPR003593">
    <property type="entry name" value="AAA+_ATPase"/>
</dbReference>
<dbReference type="Gene3D" id="3.40.50.300">
    <property type="entry name" value="P-loop containing nucleotide triphosphate hydrolases"/>
    <property type="match status" value="2"/>
</dbReference>
<dbReference type="GeneID" id="24905201"/>
<dbReference type="SUPFAM" id="SSF52540">
    <property type="entry name" value="P-loop containing nucleoside triphosphate hydrolases"/>
    <property type="match status" value="2"/>
</dbReference>
<evidence type="ECO:0000256" key="3">
    <source>
        <dbReference type="ARBA" id="ARBA00022840"/>
    </source>
</evidence>
<dbReference type="PROSITE" id="PS00211">
    <property type="entry name" value="ABC_TRANSPORTER_1"/>
    <property type="match status" value="1"/>
</dbReference>
<protein>
    <submittedName>
        <fullName evidence="5">ABC-type multidrug transport system (Nickel transport), ATPase component</fullName>
        <ecNumber evidence="5">3.6.3.24</ecNumber>
    </submittedName>
</protein>
<dbReference type="Proteomes" id="UP000008075">
    <property type="component" value="Chromosome"/>
</dbReference>
<sequence length="587" mass="67189">MSTLLSVKSICYETSTHTLLSDVSFTVQIGDRIGLIGHNGSGKSTLLKLLTTQLSPSNGTIHYASQCVTAYIEQHLPEDVKNQPLIDAVLQKLPVDERVTERWRVEVLLTQLGFAETLWTQPVSQLSGGQHTRLLLGRALIQEPDLLLLDEPSNHLDLPTLWWLGNFLQSWKGSFILVSHDQALLDKVTNCTWILRDKTLSFYRLPCSRARQALAEKDISDESRHQSEQKEIDRITTSAKRLAIWGRTYDNEDLSRKAKQMEKHIDRLKDSQTVLTEGYHWQLTLTGQPIQADRVFELNYANITVQGHPASLFTTGFHQIKSGDRIAIIGANGCGKSTFLQLLWQCYLSEIYHNPEIKFHPAITAGYYDQQLHQLHDNDSLTDALRPFAPLTDDQRKIALISAGFAYPRHQQKVATLSGGERSRLLFVGLSLAKYELLIMDEPTNHLDIEGKEALCEQIATFRGALLIASHDLWLIENSCQRFWFINNNQLEEYHDVEVIYQHIEQVSQQHRPQHEYDGDASHIMADTTDNNLQSSLLLPEDQLLERLFHLEEKLEADRKRKASYQKPHLQQQWIEEIEEIQAQLNL</sequence>
<dbReference type="GO" id="GO:0016887">
    <property type="term" value="F:ATP hydrolysis activity"/>
    <property type="evidence" value="ECO:0007669"/>
    <property type="project" value="InterPro"/>
</dbReference>
<organism evidence="5 6">
    <name type="scientific">Xenorhabdus nematophila (strain ATCC 19061 / DSM 3370 / CCUG 14189 / LMG 1036 / NCIMB 9965 / AN6)</name>
    <dbReference type="NCBI Taxonomy" id="406817"/>
    <lineage>
        <taxon>Bacteria</taxon>
        <taxon>Pseudomonadati</taxon>
        <taxon>Pseudomonadota</taxon>
        <taxon>Gammaproteobacteria</taxon>
        <taxon>Enterobacterales</taxon>
        <taxon>Morganellaceae</taxon>
        <taxon>Xenorhabdus</taxon>
    </lineage>
</organism>
<dbReference type="CDD" id="cd03221">
    <property type="entry name" value="ABCF_EF-3"/>
    <property type="match status" value="2"/>
</dbReference>
<keyword evidence="6" id="KW-1185">Reference proteome</keyword>
<evidence type="ECO:0000256" key="1">
    <source>
        <dbReference type="ARBA" id="ARBA00022737"/>
    </source>
</evidence>
<dbReference type="KEGG" id="xne:XNC1_2551"/>
<keyword evidence="2" id="KW-0547">Nucleotide-binding</keyword>
<dbReference type="EMBL" id="FN667742">
    <property type="protein sequence ID" value="CBJ90609.1"/>
    <property type="molecule type" value="Genomic_DNA"/>
</dbReference>
<dbReference type="RefSeq" id="WP_013184505.1">
    <property type="nucleotide sequence ID" value="NC_014228.1"/>
</dbReference>
<name>D3VHG4_XENNA</name>
<feature type="domain" description="ABC transporter" evidence="4">
    <location>
        <begin position="298"/>
        <end position="513"/>
    </location>
</feature>
<keyword evidence="3" id="KW-0067">ATP-binding</keyword>
<evidence type="ECO:0000313" key="6">
    <source>
        <dbReference type="Proteomes" id="UP000008075"/>
    </source>
</evidence>
<dbReference type="PANTHER" id="PTHR19211">
    <property type="entry name" value="ATP-BINDING TRANSPORT PROTEIN-RELATED"/>
    <property type="match status" value="1"/>
</dbReference>
<accession>D3VHG4</accession>
<dbReference type="Pfam" id="PF00005">
    <property type="entry name" value="ABC_tran"/>
    <property type="match status" value="2"/>
</dbReference>
<dbReference type="eggNOG" id="COG0488">
    <property type="taxonomic scope" value="Bacteria"/>
</dbReference>
<proteinExistence type="predicted"/>
<evidence type="ECO:0000256" key="2">
    <source>
        <dbReference type="ARBA" id="ARBA00022741"/>
    </source>
</evidence>
<dbReference type="HOGENOM" id="CLU_000604_36_0_6"/>
<dbReference type="EC" id="3.6.3.24" evidence="5"/>
<dbReference type="STRING" id="406817.XNC1_2551"/>
<dbReference type="InterPro" id="IPR003439">
    <property type="entry name" value="ABC_transporter-like_ATP-bd"/>
</dbReference>
<feature type="domain" description="ABC transporter" evidence="4">
    <location>
        <begin position="5"/>
        <end position="222"/>
    </location>
</feature>
<keyword evidence="5" id="KW-0378">Hydrolase</keyword>
<dbReference type="InterPro" id="IPR017871">
    <property type="entry name" value="ABC_transporter-like_CS"/>
</dbReference>
<dbReference type="SMART" id="SM00382">
    <property type="entry name" value="AAA"/>
    <property type="match status" value="2"/>
</dbReference>
<reference evidence="5 6" key="1">
    <citation type="journal article" date="2011" name="PLoS ONE">
        <title>The entomopathogenic bacterial endosymbionts xenorhabdus and photorhabdus: convergent lifestyles from divergent genomes.</title>
        <authorList>
            <person name="Chaston J.M."/>
            <person name="Suen G."/>
            <person name="Tucker S.L."/>
            <person name="Andersen A.W."/>
            <person name="Bhasin A."/>
            <person name="Bode E."/>
            <person name="Bode H.B."/>
            <person name="Brachmann A.O."/>
            <person name="Cowles C.E."/>
            <person name="Cowles K.N."/>
            <person name="Darby C."/>
            <person name="de Leon L."/>
            <person name="Drace K."/>
            <person name="Du Z."/>
            <person name="Givaudan A."/>
            <person name="Herbert Tran E.E."/>
            <person name="Jewell K.A."/>
            <person name="Knack J.J."/>
            <person name="Krasomil-Osterfeld K.C."/>
            <person name="Kukor R."/>
            <person name="Lanois A."/>
            <person name="Latreille P."/>
            <person name="Leimgruber N.K."/>
            <person name="Lipke C.M."/>
            <person name="Liu R."/>
            <person name="Lu X."/>
            <person name="Martens E.C."/>
            <person name="Marri P.R."/>
            <person name="Medigue C."/>
            <person name="Menard M.L."/>
            <person name="Miller N.M."/>
            <person name="Morales-Soto N."/>
            <person name="Norton S."/>
            <person name="Ogier J.C."/>
            <person name="Orchard S.S."/>
            <person name="Park D."/>
            <person name="Park Y."/>
            <person name="Qurollo B.A."/>
            <person name="Sugar D.R."/>
            <person name="Richards G.R."/>
            <person name="Rouy Z."/>
            <person name="Slominski B."/>
            <person name="Slominski K."/>
            <person name="Snyder H."/>
            <person name="Tjaden B.C."/>
            <person name="van der Hoeven R."/>
            <person name="Welch R.D."/>
            <person name="Wheeler C."/>
            <person name="Xiang B."/>
            <person name="Barbazuk B."/>
            <person name="Gaudriault S."/>
            <person name="Goodner B."/>
            <person name="Slater S.C."/>
            <person name="Forst S."/>
            <person name="Goldman B.S."/>
            <person name="Goodrich-Blair H."/>
        </authorList>
    </citation>
    <scope>NUCLEOTIDE SEQUENCE [LARGE SCALE GENOMIC DNA]</scope>
    <source>
        <strain evidence="6">ATCC 19061 / DSM 3370 / CCUG 14189 / LMG 1036 / NCIMB 9965 / AN6</strain>
    </source>
</reference>
<dbReference type="GO" id="GO:0005524">
    <property type="term" value="F:ATP binding"/>
    <property type="evidence" value="ECO:0007669"/>
    <property type="project" value="UniProtKB-KW"/>
</dbReference>
<dbReference type="InterPro" id="IPR027417">
    <property type="entry name" value="P-loop_NTPase"/>
</dbReference>
<dbReference type="PROSITE" id="PS50893">
    <property type="entry name" value="ABC_TRANSPORTER_2"/>
    <property type="match status" value="2"/>
</dbReference>
<gene>
    <name evidence="5" type="ordered locus">XNC1_2551</name>
</gene>
<dbReference type="InterPro" id="IPR050611">
    <property type="entry name" value="ABCF"/>
</dbReference>
<dbReference type="PANTHER" id="PTHR19211:SF14">
    <property type="entry name" value="ATP-BINDING CASSETTE SUB-FAMILY F MEMBER 1"/>
    <property type="match status" value="1"/>
</dbReference>
<evidence type="ECO:0000313" key="5">
    <source>
        <dbReference type="EMBL" id="CBJ90609.1"/>
    </source>
</evidence>